<feature type="region of interest" description="Disordered" evidence="1">
    <location>
        <begin position="70"/>
        <end position="101"/>
    </location>
</feature>
<sequence>MFGCEAWFLPTSMNAPPGFGQVTHRRATYPESGGADTSPSGEEEAEAAEFAAPVSAGVWCKREMLRTRGGAIRERSSAWTSSSRAARPRYPSGSASTWPRS</sequence>
<evidence type="ECO:0000313" key="3">
    <source>
        <dbReference type="Proteomes" id="UP000326178"/>
    </source>
</evidence>
<evidence type="ECO:0000313" key="2">
    <source>
        <dbReference type="EMBL" id="QEU74180.1"/>
    </source>
</evidence>
<gene>
    <name evidence="2" type="ORF">CP967_21230</name>
</gene>
<dbReference type="EMBL" id="CP023702">
    <property type="protein sequence ID" value="QEU74180.1"/>
    <property type="molecule type" value="Genomic_DNA"/>
</dbReference>
<dbReference type="Proteomes" id="UP000326178">
    <property type="component" value="Chromosome"/>
</dbReference>
<accession>A0A5J6FH16</accession>
<dbReference type="AlphaFoldDB" id="A0A5J6FH16"/>
<feature type="compositionally biased region" description="Low complexity" evidence="1">
    <location>
        <begin position="77"/>
        <end position="101"/>
    </location>
</feature>
<protein>
    <submittedName>
        <fullName evidence="2">Uncharacterized protein</fullName>
    </submittedName>
</protein>
<keyword evidence="3" id="KW-1185">Reference proteome</keyword>
<organism evidence="2 3">
    <name type="scientific">Streptomyces nitrosporeus</name>
    <dbReference type="NCBI Taxonomy" id="28894"/>
    <lineage>
        <taxon>Bacteria</taxon>
        <taxon>Bacillati</taxon>
        <taxon>Actinomycetota</taxon>
        <taxon>Actinomycetes</taxon>
        <taxon>Kitasatosporales</taxon>
        <taxon>Streptomycetaceae</taxon>
        <taxon>Streptomyces</taxon>
    </lineage>
</organism>
<dbReference type="KEGG" id="snk:CP967_21230"/>
<proteinExistence type="predicted"/>
<feature type="region of interest" description="Disordered" evidence="1">
    <location>
        <begin position="15"/>
        <end position="48"/>
    </location>
</feature>
<evidence type="ECO:0000256" key="1">
    <source>
        <dbReference type="SAM" id="MobiDB-lite"/>
    </source>
</evidence>
<name>A0A5J6FH16_9ACTN</name>
<reference evidence="2 3" key="1">
    <citation type="submission" date="2017-09" db="EMBL/GenBank/DDBJ databases">
        <authorList>
            <person name="Lee N."/>
            <person name="Cho B.-K."/>
        </authorList>
    </citation>
    <scope>NUCLEOTIDE SEQUENCE [LARGE SCALE GENOMIC DNA]</scope>
    <source>
        <strain evidence="2 3">ATCC 12769</strain>
    </source>
</reference>